<evidence type="ECO:0000256" key="10">
    <source>
        <dbReference type="ARBA" id="ARBA00023136"/>
    </source>
</evidence>
<evidence type="ECO:0000256" key="5">
    <source>
        <dbReference type="ARBA" id="ARBA00022723"/>
    </source>
</evidence>
<evidence type="ECO:0000256" key="2">
    <source>
        <dbReference type="ARBA" id="ARBA00022475"/>
    </source>
</evidence>
<dbReference type="EMBL" id="JBBJCI010000316">
    <property type="protein sequence ID" value="KAK7234626.1"/>
    <property type="molecule type" value="Genomic_DNA"/>
</dbReference>
<keyword evidence="2" id="KW-1003">Cell membrane</keyword>
<keyword evidence="3" id="KW-0645">Protease</keyword>
<feature type="domain" description="Peptidase M48" evidence="11">
    <location>
        <begin position="279"/>
        <end position="457"/>
    </location>
</feature>
<dbReference type="InterPro" id="IPR001915">
    <property type="entry name" value="Peptidase_M48"/>
</dbReference>
<evidence type="ECO:0000259" key="11">
    <source>
        <dbReference type="Pfam" id="PF01435"/>
    </source>
</evidence>
<dbReference type="PANTHER" id="PTHR43221:SF3">
    <property type="entry name" value="SLL1280 PROTEIN"/>
    <property type="match status" value="1"/>
</dbReference>
<dbReference type="PANTHER" id="PTHR43221">
    <property type="entry name" value="PROTEASE HTPX"/>
    <property type="match status" value="1"/>
</dbReference>
<evidence type="ECO:0000256" key="4">
    <source>
        <dbReference type="ARBA" id="ARBA00022692"/>
    </source>
</evidence>
<accession>A0ABR1FP19</accession>
<keyword evidence="13" id="KW-1185">Reference proteome</keyword>
<evidence type="ECO:0000256" key="3">
    <source>
        <dbReference type="ARBA" id="ARBA00022670"/>
    </source>
</evidence>
<keyword evidence="8" id="KW-1133">Transmembrane helix</keyword>
<keyword evidence="5" id="KW-0479">Metal-binding</keyword>
<gene>
    <name evidence="12" type="ORF">SO694_00191012</name>
</gene>
<evidence type="ECO:0000313" key="13">
    <source>
        <dbReference type="Proteomes" id="UP001363151"/>
    </source>
</evidence>
<evidence type="ECO:0000256" key="6">
    <source>
        <dbReference type="ARBA" id="ARBA00022801"/>
    </source>
</evidence>
<reference evidence="12 13" key="1">
    <citation type="submission" date="2024-03" db="EMBL/GenBank/DDBJ databases">
        <title>Aureococcus anophagefferens CCMP1851 and Kratosvirus quantuckense: Draft genome of a second virus-susceptible host strain in the model system.</title>
        <authorList>
            <person name="Chase E."/>
            <person name="Truchon A.R."/>
            <person name="Schepens W."/>
            <person name="Wilhelm S.W."/>
        </authorList>
    </citation>
    <scope>NUCLEOTIDE SEQUENCE [LARGE SCALE GENOMIC DNA]</scope>
    <source>
        <strain evidence="12 13">CCMP1851</strain>
    </source>
</reference>
<evidence type="ECO:0000256" key="7">
    <source>
        <dbReference type="ARBA" id="ARBA00022833"/>
    </source>
</evidence>
<comment type="cofactor">
    <cofactor evidence="1">
        <name>Zn(2+)</name>
        <dbReference type="ChEBI" id="CHEBI:29105"/>
    </cofactor>
</comment>
<keyword evidence="4" id="KW-0812">Transmembrane</keyword>
<evidence type="ECO:0000313" key="12">
    <source>
        <dbReference type="EMBL" id="KAK7234626.1"/>
    </source>
</evidence>
<sequence length="623" mass="66709">MGNAIRGWSHKNLQNLGYGDPKRLSRVDPSDETSDAVLDALRAVVRCKVGIEDGGGLPSARWEWVTPWRIVRDHGSGTDAQGWEYAARLTIGQSWSSTPGIASKFRRRQWARVRKWVGSGTSAPSPEATKALMQVAGLGFRLTPDETSALASGGLASLDEAIELLTRCERSSGDRHGGGGVSADAQSMLSLQGSSFKHGLECHGTPNLIHPADARLLAVLTRIPAVPTYVRVMGAGAVESAQIKYVAGSLQVGPSQKPHIWACYVDACNAIGVDASSNANPPPPTLYIKNDPIPNAYTMARQVGRPFIVITSGLINILDASELRFVFGHELGHLVCEHGVYHDVAVEVINGGMERHPVEATSLSVVGFLAIKAYLLRWYRASELSADRIGLLVVADPRVAVSVFAKLASGLRDVDVEAYLRQTETAMTAAARSPLLTASAIFAESHPFNATRVCELMQFAKSKFYQTLLTSVRATAAKLPEPPRASAARMLHVTIMSLAGTDARSSEAFGCYCKVRLTKGETGVKCAPTMKGCSATKRLANTATEIVFNEHFALGPAVSAPGVAFKVICFQDSKLPVELGDARVLLSELDPKQLEQLFVRRLSAGGSPPTQASPTIKFSLALC</sequence>
<dbReference type="Pfam" id="PF01435">
    <property type="entry name" value="Peptidase_M48"/>
    <property type="match status" value="1"/>
</dbReference>
<proteinExistence type="predicted"/>
<evidence type="ECO:0000256" key="1">
    <source>
        <dbReference type="ARBA" id="ARBA00001947"/>
    </source>
</evidence>
<organism evidence="12 13">
    <name type="scientific">Aureococcus anophagefferens</name>
    <name type="common">Harmful bloom alga</name>
    <dbReference type="NCBI Taxonomy" id="44056"/>
    <lineage>
        <taxon>Eukaryota</taxon>
        <taxon>Sar</taxon>
        <taxon>Stramenopiles</taxon>
        <taxon>Ochrophyta</taxon>
        <taxon>Pelagophyceae</taxon>
        <taxon>Pelagomonadales</taxon>
        <taxon>Pelagomonadaceae</taxon>
        <taxon>Aureococcus</taxon>
    </lineage>
</organism>
<comment type="caution">
    <text evidence="12">The sequence shown here is derived from an EMBL/GenBank/DDBJ whole genome shotgun (WGS) entry which is preliminary data.</text>
</comment>
<evidence type="ECO:0000256" key="8">
    <source>
        <dbReference type="ARBA" id="ARBA00022989"/>
    </source>
</evidence>
<keyword evidence="10" id="KW-0472">Membrane</keyword>
<protein>
    <submittedName>
        <fullName evidence="12">M48 family peptidase</fullName>
    </submittedName>
</protein>
<keyword evidence="6" id="KW-0378">Hydrolase</keyword>
<dbReference type="Gene3D" id="3.30.2010.10">
    <property type="entry name" value="Metalloproteases ('zincins'), catalytic domain"/>
    <property type="match status" value="1"/>
</dbReference>
<evidence type="ECO:0000256" key="9">
    <source>
        <dbReference type="ARBA" id="ARBA00023049"/>
    </source>
</evidence>
<dbReference type="CDD" id="cd07325">
    <property type="entry name" value="M48_Ste24p_like"/>
    <property type="match status" value="1"/>
</dbReference>
<keyword evidence="7" id="KW-0862">Zinc</keyword>
<dbReference type="InterPro" id="IPR050083">
    <property type="entry name" value="HtpX_protease"/>
</dbReference>
<keyword evidence="9" id="KW-0482">Metalloprotease</keyword>
<name>A0ABR1FP19_AURAN</name>
<dbReference type="Proteomes" id="UP001363151">
    <property type="component" value="Unassembled WGS sequence"/>
</dbReference>